<protein>
    <submittedName>
        <fullName evidence="1">Uncharacterized protein</fullName>
    </submittedName>
</protein>
<proteinExistence type="predicted"/>
<reference evidence="1 2" key="1">
    <citation type="submission" date="2023-01" db="EMBL/GenBank/DDBJ databases">
        <authorList>
            <person name="Whitehead M."/>
        </authorList>
    </citation>
    <scope>NUCLEOTIDE SEQUENCE [LARGE SCALE GENOMIC DNA]</scope>
</reference>
<name>A0AAV0WJR1_9HEMI</name>
<keyword evidence="2" id="KW-1185">Reference proteome</keyword>
<organism evidence="1 2">
    <name type="scientific">Macrosiphum euphorbiae</name>
    <name type="common">potato aphid</name>
    <dbReference type="NCBI Taxonomy" id="13131"/>
    <lineage>
        <taxon>Eukaryota</taxon>
        <taxon>Metazoa</taxon>
        <taxon>Ecdysozoa</taxon>
        <taxon>Arthropoda</taxon>
        <taxon>Hexapoda</taxon>
        <taxon>Insecta</taxon>
        <taxon>Pterygota</taxon>
        <taxon>Neoptera</taxon>
        <taxon>Paraneoptera</taxon>
        <taxon>Hemiptera</taxon>
        <taxon>Sternorrhyncha</taxon>
        <taxon>Aphidomorpha</taxon>
        <taxon>Aphidoidea</taxon>
        <taxon>Aphididae</taxon>
        <taxon>Macrosiphini</taxon>
        <taxon>Macrosiphum</taxon>
    </lineage>
</organism>
<comment type="caution">
    <text evidence="1">The sequence shown here is derived from an EMBL/GenBank/DDBJ whole genome shotgun (WGS) entry which is preliminary data.</text>
</comment>
<dbReference type="Proteomes" id="UP001160148">
    <property type="component" value="Unassembled WGS sequence"/>
</dbReference>
<gene>
    <name evidence="1" type="ORF">MEUPH1_LOCUS11582</name>
</gene>
<evidence type="ECO:0000313" key="2">
    <source>
        <dbReference type="Proteomes" id="UP001160148"/>
    </source>
</evidence>
<accession>A0AAV0WJR1</accession>
<sequence length="70" mass="7889">MQQQYATVSHINYLNSNTEASETIFQPYNLENNVTPGQLPMNEVPRTCEAQNTTTAALYLSQFGQDDSMK</sequence>
<evidence type="ECO:0000313" key="1">
    <source>
        <dbReference type="EMBL" id="CAI6355766.1"/>
    </source>
</evidence>
<dbReference type="EMBL" id="CARXXK010000002">
    <property type="protein sequence ID" value="CAI6355766.1"/>
    <property type="molecule type" value="Genomic_DNA"/>
</dbReference>
<dbReference type="AlphaFoldDB" id="A0AAV0WJR1"/>